<dbReference type="AlphaFoldDB" id="A0A9P5R0C2"/>
<evidence type="ECO:0000313" key="2">
    <source>
        <dbReference type="EMBL" id="KAF9117771.1"/>
    </source>
</evidence>
<reference evidence="2" key="1">
    <citation type="journal article" date="2020" name="Fungal Divers.">
        <title>Resolving the Mortierellaceae phylogeny through synthesis of multi-gene phylogenetics and phylogenomics.</title>
        <authorList>
            <person name="Vandepol N."/>
            <person name="Liber J."/>
            <person name="Desiro A."/>
            <person name="Na H."/>
            <person name="Kennedy M."/>
            <person name="Barry K."/>
            <person name="Grigoriev I.V."/>
            <person name="Miller A.N."/>
            <person name="O'Donnell K."/>
            <person name="Stajich J.E."/>
            <person name="Bonito G."/>
        </authorList>
    </citation>
    <scope>NUCLEOTIDE SEQUENCE</scope>
    <source>
        <strain evidence="2">NRRL 6426</strain>
    </source>
</reference>
<evidence type="ECO:0000259" key="1">
    <source>
        <dbReference type="Pfam" id="PF24101"/>
    </source>
</evidence>
<dbReference type="Proteomes" id="UP000748756">
    <property type="component" value="Unassembled WGS sequence"/>
</dbReference>
<comment type="caution">
    <text evidence="2">The sequence shown here is derived from an EMBL/GenBank/DDBJ whole genome shotgun (WGS) entry which is preliminary data.</text>
</comment>
<protein>
    <recommendedName>
        <fullName evidence="1">GTF3C1 extended winged-helix domain-containing protein</fullName>
    </recommendedName>
</protein>
<sequence>YQTVKARLYLDQELSSVIDRKTLYRTISILEQEGLVKLFKINNIPSPGDRMVAKTFFLHPDVDPESEEVRAFVKDCSSRHLLFGALANKPIQQIEKVLLEAETLDKMQERHGGEFYKGPNGPFAQVGAVKPKDSSRIIKIYGWSLLYRWRRPVMIRALVFHRFLLDKMEVQDKRLFT</sequence>
<proteinExistence type="predicted"/>
<accession>A0A9P5R0C2</accession>
<feature type="non-terminal residue" evidence="2">
    <location>
        <position position="177"/>
    </location>
</feature>
<feature type="non-terminal residue" evidence="2">
    <location>
        <position position="1"/>
    </location>
</feature>
<organism evidence="2 3">
    <name type="scientific">Linnemannia schmuckeri</name>
    <dbReference type="NCBI Taxonomy" id="64567"/>
    <lineage>
        <taxon>Eukaryota</taxon>
        <taxon>Fungi</taxon>
        <taxon>Fungi incertae sedis</taxon>
        <taxon>Mucoromycota</taxon>
        <taxon>Mortierellomycotina</taxon>
        <taxon>Mortierellomycetes</taxon>
        <taxon>Mortierellales</taxon>
        <taxon>Mortierellaceae</taxon>
        <taxon>Linnemannia</taxon>
    </lineage>
</organism>
<dbReference type="Pfam" id="PF24101">
    <property type="entry name" value="WHD_GTF3C1"/>
    <property type="match status" value="1"/>
</dbReference>
<feature type="domain" description="GTF3C1 extended winged-helix" evidence="1">
    <location>
        <begin position="13"/>
        <end position="79"/>
    </location>
</feature>
<dbReference type="InterPro" id="IPR056467">
    <property type="entry name" value="eWH_GTF3C1"/>
</dbReference>
<keyword evidence="3" id="KW-1185">Reference proteome</keyword>
<dbReference type="EMBL" id="JAAAUQ010003353">
    <property type="protein sequence ID" value="KAF9117771.1"/>
    <property type="molecule type" value="Genomic_DNA"/>
</dbReference>
<name>A0A9P5R0C2_9FUNG</name>
<gene>
    <name evidence="2" type="ORF">BG015_006862</name>
</gene>
<evidence type="ECO:0000313" key="3">
    <source>
        <dbReference type="Proteomes" id="UP000748756"/>
    </source>
</evidence>
<dbReference type="OrthoDB" id="68020at2759"/>